<gene>
    <name evidence="1" type="ORF">EPJ80_04590</name>
</gene>
<evidence type="ECO:0000313" key="1">
    <source>
        <dbReference type="EMBL" id="TXJ12883.1"/>
    </source>
</evidence>
<dbReference type="Proteomes" id="UP000325116">
    <property type="component" value="Unassembled WGS sequence"/>
</dbReference>
<evidence type="ECO:0008006" key="3">
    <source>
        <dbReference type="Google" id="ProtNLM"/>
    </source>
</evidence>
<dbReference type="AlphaFoldDB" id="A0A5C8CJU5"/>
<proteinExistence type="predicted"/>
<protein>
    <recommendedName>
        <fullName evidence="3">PorT family protein</fullName>
    </recommendedName>
</protein>
<name>A0A5C8CJU5_9SPIR</name>
<dbReference type="EMBL" id="SAXT01000003">
    <property type="protein sequence ID" value="TXJ12883.1"/>
    <property type="molecule type" value="Genomic_DNA"/>
</dbReference>
<organism evidence="1 2">
    <name type="scientific">Brachyspira aalborgi</name>
    <dbReference type="NCBI Taxonomy" id="29522"/>
    <lineage>
        <taxon>Bacteria</taxon>
        <taxon>Pseudomonadati</taxon>
        <taxon>Spirochaetota</taxon>
        <taxon>Spirochaetia</taxon>
        <taxon>Brachyspirales</taxon>
        <taxon>Brachyspiraceae</taxon>
        <taxon>Brachyspira</taxon>
    </lineage>
</organism>
<dbReference type="RefSeq" id="WP_147758081.1">
    <property type="nucleotide sequence ID" value="NZ_SAXT01000003.1"/>
</dbReference>
<sequence>MKKYLIILISLILTSNLFCITIPPISLEFNVFGFLGASKTFTQTDVKLKGDHEFYQPGKYSVYHIYFDSIKPDKIGFDAKLNAQMGFNAKINDNFSISSLLEIGYSFYSIDTKYESRKDDLNRSYKIYSDSLILNCLLLGIAEKYNYKKFKIGWGAGVLIPISGKGSSNADIKFFNGKGGKYALVMPSKENFRYEDLRKLFRVPFAPYIKLTVEYEVFSMKEKNIEVGVVLGAYINYNFGMKYDTDFLNSQLPRNDKGYGVVGVYGNGDIYNKYNFSKLDFGITFGSSLKIIQ</sequence>
<accession>A0A5C8CJU5</accession>
<comment type="caution">
    <text evidence="1">The sequence shown here is derived from an EMBL/GenBank/DDBJ whole genome shotgun (WGS) entry which is preliminary data.</text>
</comment>
<evidence type="ECO:0000313" key="2">
    <source>
        <dbReference type="Proteomes" id="UP000325116"/>
    </source>
</evidence>
<reference evidence="1 2" key="1">
    <citation type="journal article" date="1992" name="Lakartidningen">
        <title>[Penicillin V and not amoxicillin is the first choice preparation in acute otitis].</title>
        <authorList>
            <person name="Kamme C."/>
            <person name="Lundgren K."/>
            <person name="Prellner K."/>
        </authorList>
    </citation>
    <scope>NUCLEOTIDE SEQUENCE [LARGE SCALE GENOMIC DNA]</scope>
    <source>
        <strain evidence="1 2">W1</strain>
    </source>
</reference>